<name>A0A1C6TVK9_9ACTN</name>
<proteinExistence type="predicted"/>
<keyword evidence="1" id="KW-0378">Hydrolase</keyword>
<dbReference type="Pfam" id="PF01979">
    <property type="entry name" value="Amidohydro_1"/>
    <property type="match status" value="1"/>
</dbReference>
<feature type="domain" description="Amidohydrolase-related" evidence="2">
    <location>
        <begin position="62"/>
        <end position="428"/>
    </location>
</feature>
<dbReference type="SUPFAM" id="SSF51338">
    <property type="entry name" value="Composite domain of metallo-dependent hydrolases"/>
    <property type="match status" value="1"/>
</dbReference>
<dbReference type="Gene3D" id="2.30.40.10">
    <property type="entry name" value="Urease, subunit C, domain 1"/>
    <property type="match status" value="1"/>
</dbReference>
<dbReference type="PANTHER" id="PTHR43794:SF11">
    <property type="entry name" value="AMIDOHYDROLASE-RELATED DOMAIN-CONTAINING PROTEIN"/>
    <property type="match status" value="1"/>
</dbReference>
<evidence type="ECO:0000313" key="4">
    <source>
        <dbReference type="Proteomes" id="UP000199696"/>
    </source>
</evidence>
<dbReference type="InterPro" id="IPR006680">
    <property type="entry name" value="Amidohydro-rel"/>
</dbReference>
<dbReference type="NCBIfam" id="NF006681">
    <property type="entry name" value="PRK09229.1-2"/>
    <property type="match status" value="1"/>
</dbReference>
<dbReference type="STRING" id="227316.GA0070604_1127"/>
<keyword evidence="4" id="KW-1185">Reference proteome</keyword>
<organism evidence="3 4">
    <name type="scientific">Micromonospora eburnea</name>
    <dbReference type="NCBI Taxonomy" id="227316"/>
    <lineage>
        <taxon>Bacteria</taxon>
        <taxon>Bacillati</taxon>
        <taxon>Actinomycetota</taxon>
        <taxon>Actinomycetes</taxon>
        <taxon>Micromonosporales</taxon>
        <taxon>Micromonosporaceae</taxon>
        <taxon>Micromonospora</taxon>
    </lineage>
</organism>
<dbReference type="EMBL" id="FMHY01000002">
    <property type="protein sequence ID" value="SCL45850.1"/>
    <property type="molecule type" value="Genomic_DNA"/>
</dbReference>
<reference evidence="4" key="1">
    <citation type="submission" date="2016-06" db="EMBL/GenBank/DDBJ databases">
        <authorList>
            <person name="Varghese N."/>
            <person name="Submissions Spin"/>
        </authorList>
    </citation>
    <scope>NUCLEOTIDE SEQUENCE [LARGE SCALE GENOMIC DNA]</scope>
    <source>
        <strain evidence="4">DSM 44814</strain>
    </source>
</reference>
<evidence type="ECO:0000259" key="2">
    <source>
        <dbReference type="Pfam" id="PF01979"/>
    </source>
</evidence>
<gene>
    <name evidence="3" type="ORF">GA0070604_1127</name>
</gene>
<dbReference type="GO" id="GO:0016810">
    <property type="term" value="F:hydrolase activity, acting on carbon-nitrogen (but not peptide) bonds"/>
    <property type="evidence" value="ECO:0007669"/>
    <property type="project" value="InterPro"/>
</dbReference>
<dbReference type="NCBIfam" id="TIGR02022">
    <property type="entry name" value="hutF"/>
    <property type="match status" value="1"/>
</dbReference>
<dbReference type="Proteomes" id="UP000199696">
    <property type="component" value="Unassembled WGS sequence"/>
</dbReference>
<dbReference type="Gene3D" id="3.20.20.140">
    <property type="entry name" value="Metal-dependent hydrolases"/>
    <property type="match status" value="1"/>
</dbReference>
<accession>A0A1C6TVK9</accession>
<dbReference type="InterPro" id="IPR011059">
    <property type="entry name" value="Metal-dep_hydrolase_composite"/>
</dbReference>
<dbReference type="InterPro" id="IPR032466">
    <property type="entry name" value="Metal_Hydrolase"/>
</dbReference>
<dbReference type="AlphaFoldDB" id="A0A1C6TVK9"/>
<dbReference type="InterPro" id="IPR010252">
    <property type="entry name" value="HutF"/>
</dbReference>
<evidence type="ECO:0000256" key="1">
    <source>
        <dbReference type="ARBA" id="ARBA00022801"/>
    </source>
</evidence>
<dbReference type="PANTHER" id="PTHR43794">
    <property type="entry name" value="AMINOHYDROLASE SSNA-RELATED"/>
    <property type="match status" value="1"/>
</dbReference>
<protein>
    <submittedName>
        <fullName evidence="3">Formiminoglutamate deiminase</fullName>
    </submittedName>
</protein>
<dbReference type="InterPro" id="IPR050287">
    <property type="entry name" value="MTA/SAH_deaminase"/>
</dbReference>
<sequence>MPLTRWLAEYAWLPEHAEPTPDVLIEAENGRITSVTPLVGAGPPAAGVEVLGDAVRLPGLTLPGLANAHSHAFHRALRGRTHGGRGDFWSWRDVMYTVAARLDPDSYLALARAAYAEMALAGITCVGEFHYLHHGPDGQPYDDPNAMSAALVEAAAHAGIRLTLLDACYLTSTVDGEPLTGPQRRFGDGNALRWADRVAAFRPEDDHARVGAAIHSVRAVPAEQLATVANLADRAGVPLHVHLSEQPAENDACRAVHGCTPTRLLADHGVLGRHTTAVHATHPTGADVALLGENRTGVCLCPTTERDLADGIGPARRMAEAGSPLSLGSDSHAVIDLFEEARAVELDERLRTRRRGHFTAVELVTAATIDGHAALGWGDAGRLSVGDRADLVTVRLDSARTAGVPPVGAFFAATAADVTHVVVDGRTVVADGRHLTVDVPTELHAAIEAVTS</sequence>
<evidence type="ECO:0000313" key="3">
    <source>
        <dbReference type="EMBL" id="SCL45850.1"/>
    </source>
</evidence>
<dbReference type="SUPFAM" id="SSF51556">
    <property type="entry name" value="Metallo-dependent hydrolases"/>
    <property type="match status" value="1"/>
</dbReference>